<evidence type="ECO:0000256" key="7">
    <source>
        <dbReference type="ARBA" id="ARBA00022848"/>
    </source>
</evidence>
<keyword evidence="9 14" id="KW-0408">Iron</keyword>
<name>A0A336LMN9_CULSO</name>
<keyword evidence="4" id="KW-0812">Transmembrane</keyword>
<organism evidence="17">
    <name type="scientific">Culicoides sonorensis</name>
    <name type="common">Biting midge</name>
    <dbReference type="NCBI Taxonomy" id="179676"/>
    <lineage>
        <taxon>Eukaryota</taxon>
        <taxon>Metazoa</taxon>
        <taxon>Ecdysozoa</taxon>
        <taxon>Arthropoda</taxon>
        <taxon>Hexapoda</taxon>
        <taxon>Insecta</taxon>
        <taxon>Pterygota</taxon>
        <taxon>Neoptera</taxon>
        <taxon>Endopterygota</taxon>
        <taxon>Diptera</taxon>
        <taxon>Nematocera</taxon>
        <taxon>Chironomoidea</taxon>
        <taxon>Ceratopogonidae</taxon>
        <taxon>Ceratopogoninae</taxon>
        <taxon>Culicoides</taxon>
        <taxon>Monoculicoides</taxon>
    </lineage>
</organism>
<dbReference type="AlphaFoldDB" id="A0A336LMN9"/>
<comment type="subcellular location">
    <subcellularLocation>
        <location evidence="1">Endoplasmic reticulum membrane</location>
        <topology evidence="1">Single-pass membrane protein</topology>
        <orientation evidence="1">Cytoplasmic side</orientation>
    </subcellularLocation>
    <subcellularLocation>
        <location evidence="11">Microsome membrane</location>
        <topology evidence="11">Single-pass membrane protein</topology>
        <orientation evidence="11">Cytoplasmic side</orientation>
    </subcellularLocation>
</comment>
<protein>
    <recommendedName>
        <fullName evidence="13">Cytochrome b5</fullName>
    </recommendedName>
</protein>
<feature type="region of interest" description="Disordered" evidence="15">
    <location>
        <begin position="1"/>
        <end position="30"/>
    </location>
</feature>
<dbReference type="InterPro" id="IPR018506">
    <property type="entry name" value="Cyt_B5_heme-BS"/>
</dbReference>
<dbReference type="PROSITE" id="PS50255">
    <property type="entry name" value="CYTOCHROME_B5_2"/>
    <property type="match status" value="1"/>
</dbReference>
<accession>A0A336LMN9</accession>
<dbReference type="PRINTS" id="PR00363">
    <property type="entry name" value="CYTOCHROMEB5"/>
</dbReference>
<evidence type="ECO:0000256" key="6">
    <source>
        <dbReference type="ARBA" id="ARBA00022824"/>
    </source>
</evidence>
<dbReference type="GO" id="GO:0020037">
    <property type="term" value="F:heme binding"/>
    <property type="evidence" value="ECO:0007669"/>
    <property type="project" value="UniProtKB-UniRule"/>
</dbReference>
<evidence type="ECO:0000256" key="10">
    <source>
        <dbReference type="ARBA" id="ARBA00023136"/>
    </source>
</evidence>
<dbReference type="SMART" id="SM01117">
    <property type="entry name" value="Cyt-b5"/>
    <property type="match status" value="1"/>
</dbReference>
<keyword evidence="7" id="KW-0492">Microsome</keyword>
<feature type="compositionally biased region" description="Basic and acidic residues" evidence="15">
    <location>
        <begin position="1"/>
        <end position="16"/>
    </location>
</feature>
<evidence type="ECO:0000256" key="5">
    <source>
        <dbReference type="ARBA" id="ARBA00022723"/>
    </source>
</evidence>
<dbReference type="FunFam" id="3.10.120.10:FF:000002">
    <property type="entry name" value="Cytochrome b5 type B"/>
    <property type="match status" value="1"/>
</dbReference>
<keyword evidence="6" id="KW-0256">Endoplasmic reticulum</keyword>
<dbReference type="VEuPathDB" id="VectorBase:CSON012791"/>
<keyword evidence="10" id="KW-0472">Membrane</keyword>
<evidence type="ECO:0000256" key="2">
    <source>
        <dbReference type="ARBA" id="ARBA00022448"/>
    </source>
</evidence>
<keyword evidence="8" id="KW-0249">Electron transport</keyword>
<dbReference type="InterPro" id="IPR036400">
    <property type="entry name" value="Cyt_B5-like_heme/steroid_sf"/>
</dbReference>
<dbReference type="InterPro" id="IPR001199">
    <property type="entry name" value="Cyt_B5-like_heme/steroid-bd"/>
</dbReference>
<keyword evidence="5 14" id="KW-0479">Metal-binding</keyword>
<evidence type="ECO:0000256" key="8">
    <source>
        <dbReference type="ARBA" id="ARBA00022982"/>
    </source>
</evidence>
<keyword evidence="3 14" id="KW-0349">Heme</keyword>
<evidence type="ECO:0000259" key="16">
    <source>
        <dbReference type="PROSITE" id="PS50255"/>
    </source>
</evidence>
<feature type="compositionally biased region" description="Polar residues" evidence="15">
    <location>
        <begin position="17"/>
        <end position="26"/>
    </location>
</feature>
<evidence type="ECO:0000313" key="17">
    <source>
        <dbReference type="EMBL" id="SSX19180.1"/>
    </source>
</evidence>
<dbReference type="GO" id="GO:0046872">
    <property type="term" value="F:metal ion binding"/>
    <property type="evidence" value="ECO:0007669"/>
    <property type="project" value="UniProtKB-UniRule"/>
</dbReference>
<dbReference type="PANTHER" id="PTHR19359">
    <property type="entry name" value="CYTOCHROME B5"/>
    <property type="match status" value="1"/>
</dbReference>
<feature type="domain" description="Cytochrome b5 heme-binding" evidence="16">
    <location>
        <begin position="35"/>
        <end position="117"/>
    </location>
</feature>
<dbReference type="GO" id="GO:0005789">
    <property type="term" value="C:endoplasmic reticulum membrane"/>
    <property type="evidence" value="ECO:0007669"/>
    <property type="project" value="UniProtKB-SubCell"/>
</dbReference>
<evidence type="ECO:0000256" key="12">
    <source>
        <dbReference type="ARBA" id="ARBA00038168"/>
    </source>
</evidence>
<sequence>MSQTDKSENNKKDETTSTKSEATTPITIEATDNDTKTIDLKEVMQHNKKDDIWIILRDKTTNVEKVYDVTKFLDEHPGGREVLLDVAGKDVTQDFIDVGHSSTADELLTKYYIGDLTKEATNEQNVDTENVPVTFTSCFKSFKTFKSKFGFK</sequence>
<evidence type="ECO:0000256" key="11">
    <source>
        <dbReference type="ARBA" id="ARBA00037877"/>
    </source>
</evidence>
<evidence type="ECO:0000256" key="9">
    <source>
        <dbReference type="ARBA" id="ARBA00023004"/>
    </source>
</evidence>
<evidence type="ECO:0000256" key="4">
    <source>
        <dbReference type="ARBA" id="ARBA00022692"/>
    </source>
</evidence>
<dbReference type="EMBL" id="UFQT01000061">
    <property type="protein sequence ID" value="SSX19180.1"/>
    <property type="molecule type" value="Genomic_DNA"/>
</dbReference>
<evidence type="ECO:0000256" key="15">
    <source>
        <dbReference type="SAM" id="MobiDB-lite"/>
    </source>
</evidence>
<dbReference type="InterPro" id="IPR050668">
    <property type="entry name" value="Cytochrome_b5"/>
</dbReference>
<evidence type="ECO:0000256" key="3">
    <source>
        <dbReference type="ARBA" id="ARBA00022617"/>
    </source>
</evidence>
<reference evidence="17" key="1">
    <citation type="submission" date="2018-07" db="EMBL/GenBank/DDBJ databases">
        <authorList>
            <person name="Quirk P.G."/>
            <person name="Krulwich T.A."/>
        </authorList>
    </citation>
    <scope>NUCLEOTIDE SEQUENCE</scope>
</reference>
<dbReference type="PROSITE" id="PS00191">
    <property type="entry name" value="CYTOCHROME_B5_1"/>
    <property type="match status" value="1"/>
</dbReference>
<comment type="similarity">
    <text evidence="12 14">Belongs to the cytochrome b5 family.</text>
</comment>
<dbReference type="Pfam" id="PF00173">
    <property type="entry name" value="Cyt-b5"/>
    <property type="match status" value="1"/>
</dbReference>
<dbReference type="Gene3D" id="3.10.120.10">
    <property type="entry name" value="Cytochrome b5-like heme/steroid binding domain"/>
    <property type="match status" value="1"/>
</dbReference>
<dbReference type="PANTHER" id="PTHR19359:SF150">
    <property type="entry name" value="CYTOCHROME B5"/>
    <property type="match status" value="1"/>
</dbReference>
<evidence type="ECO:0000256" key="13">
    <source>
        <dbReference type="ARBA" id="ARBA00039806"/>
    </source>
</evidence>
<gene>
    <name evidence="17" type="primary">CSON012791</name>
</gene>
<dbReference type="SUPFAM" id="SSF55856">
    <property type="entry name" value="Cytochrome b5-like heme/steroid binding domain"/>
    <property type="match status" value="1"/>
</dbReference>
<evidence type="ECO:0000256" key="14">
    <source>
        <dbReference type="RuleBase" id="RU362121"/>
    </source>
</evidence>
<proteinExistence type="inferred from homology"/>
<keyword evidence="2" id="KW-0813">Transport</keyword>
<evidence type="ECO:0000256" key="1">
    <source>
        <dbReference type="ARBA" id="ARBA00004131"/>
    </source>
</evidence>